<keyword evidence="4" id="KW-0833">Ubl conjugation pathway</keyword>
<comment type="caution">
    <text evidence="8">The sequence shown here is derived from an EMBL/GenBank/DDBJ whole genome shotgun (WGS) entry which is preliminary data.</text>
</comment>
<keyword evidence="2" id="KW-0677">Repeat</keyword>
<evidence type="ECO:0000256" key="2">
    <source>
        <dbReference type="ARBA" id="ARBA00022737"/>
    </source>
</evidence>
<dbReference type="Gene3D" id="1.25.40.10">
    <property type="entry name" value="Tetratricopeptide repeat domain"/>
    <property type="match status" value="1"/>
</dbReference>
<keyword evidence="5 7" id="KW-0802">TPR repeat</keyword>
<evidence type="ECO:0000313" key="9">
    <source>
        <dbReference type="Proteomes" id="UP000823046"/>
    </source>
</evidence>
<evidence type="ECO:0000256" key="4">
    <source>
        <dbReference type="ARBA" id="ARBA00022786"/>
    </source>
</evidence>
<name>A0ABQ7JFM4_9APIC</name>
<keyword evidence="9" id="KW-1185">Reference proteome</keyword>
<dbReference type="InterPro" id="IPR011990">
    <property type="entry name" value="TPR-like_helical_dom_sf"/>
</dbReference>
<dbReference type="PROSITE" id="PS50005">
    <property type="entry name" value="TPR"/>
    <property type="match status" value="1"/>
</dbReference>
<evidence type="ECO:0000256" key="7">
    <source>
        <dbReference type="PROSITE-ProRule" id="PRU00339"/>
    </source>
</evidence>
<feature type="repeat" description="TPR" evidence="7">
    <location>
        <begin position="150"/>
        <end position="183"/>
    </location>
</feature>
<dbReference type="Proteomes" id="UP000823046">
    <property type="component" value="Unassembled WGS sequence"/>
</dbReference>
<dbReference type="SMART" id="SM00028">
    <property type="entry name" value="TPR"/>
    <property type="match status" value="5"/>
</dbReference>
<accession>A0ABQ7JFM4</accession>
<dbReference type="EMBL" id="JADAQX010000025">
    <property type="protein sequence ID" value="KAF8822768.1"/>
    <property type="molecule type" value="Genomic_DNA"/>
</dbReference>
<dbReference type="SUPFAM" id="SSF48452">
    <property type="entry name" value="TPR-like"/>
    <property type="match status" value="1"/>
</dbReference>
<keyword evidence="1" id="KW-0132">Cell division</keyword>
<dbReference type="PANTHER" id="PTHR12558">
    <property type="entry name" value="CELL DIVISION CYCLE 16,23,27"/>
    <property type="match status" value="1"/>
</dbReference>
<dbReference type="PANTHER" id="PTHR12558:SF9">
    <property type="entry name" value="CELL DIVISION CYCLE PROTEIN 16 HOMOLOG"/>
    <property type="match status" value="1"/>
</dbReference>
<gene>
    <name evidence="8" type="ORF">IE077_002699</name>
</gene>
<protein>
    <submittedName>
        <fullName evidence="8">Tetratricopeptide repeat-containing protein</fullName>
    </submittedName>
</protein>
<keyword evidence="3" id="KW-0498">Mitosis</keyword>
<organism evidence="8 9">
    <name type="scientific">Cardiosporidium cionae</name>
    <dbReference type="NCBI Taxonomy" id="476202"/>
    <lineage>
        <taxon>Eukaryota</taxon>
        <taxon>Sar</taxon>
        <taxon>Alveolata</taxon>
        <taxon>Apicomplexa</taxon>
        <taxon>Aconoidasida</taxon>
        <taxon>Nephromycida</taxon>
        <taxon>Cardiosporidium</taxon>
    </lineage>
</organism>
<dbReference type="InterPro" id="IPR019734">
    <property type="entry name" value="TPR_rpt"/>
</dbReference>
<evidence type="ECO:0000256" key="1">
    <source>
        <dbReference type="ARBA" id="ARBA00022618"/>
    </source>
</evidence>
<reference evidence="8 9" key="1">
    <citation type="journal article" date="2020" name="bioRxiv">
        <title>Metabolic contributions of an alphaproteobacterial endosymbiont in the apicomplexan Cardiosporidium cionae.</title>
        <authorList>
            <person name="Hunter E.S."/>
            <person name="Paight C.J."/>
            <person name="Lane C.E."/>
        </authorList>
    </citation>
    <scope>NUCLEOTIDE SEQUENCE [LARGE SCALE GENOMIC DNA]</scope>
    <source>
        <strain evidence="8">ESH_2018</strain>
    </source>
</reference>
<evidence type="ECO:0000256" key="5">
    <source>
        <dbReference type="ARBA" id="ARBA00022803"/>
    </source>
</evidence>
<sequence>MLLHLFASRLFAPLPIIKKEFWNVNAEDDSLAGVLNYSLGGYCWETGCFKNCGLNIYRLIRRLSEVYYPCLRLPSALSKAIYNARLQAEYYYRHYDFETALSFCKYILAKDPFDWDILVIKCCCMLQLPIYYHGLTKLAAAMKRYHLHISCTWFTDGCAALASSRYLKAIESFMRVLRMDPHFAECVMAVGHAHSLRGNSDNATLFYHSVARLQPLNYRAFLYLGMEELKAAECSGDNFTQLERLNRAEMYFTLAHELNSDDPFVQNEFGAMANARGRFELAASWFAKAVQSSSQICGKLSLFQSNLGYARLRFGSFKCAAEAFYSALKIDGQDFHSWLGLAVALYQLGQHTCIFFFEKAVGLSPEKNDKAVLLWNLAVKDYNTYTPSASEESLNQPVANPSVDLIMRENLLERHDSSVQTFSEKQLFEDILQKCIAHINTVGNNTNAGQL</sequence>
<keyword evidence="6" id="KW-0131">Cell cycle</keyword>
<evidence type="ECO:0000313" key="8">
    <source>
        <dbReference type="EMBL" id="KAF8822768.1"/>
    </source>
</evidence>
<evidence type="ECO:0000256" key="3">
    <source>
        <dbReference type="ARBA" id="ARBA00022776"/>
    </source>
</evidence>
<proteinExistence type="predicted"/>
<evidence type="ECO:0000256" key="6">
    <source>
        <dbReference type="ARBA" id="ARBA00023306"/>
    </source>
</evidence>